<reference evidence="2 3" key="1">
    <citation type="submission" date="2014-03" db="EMBL/GenBank/DDBJ databases">
        <title>Genomics of Bifidobacteria.</title>
        <authorList>
            <person name="Ventura M."/>
            <person name="Milani C."/>
            <person name="Lugli G.A."/>
        </authorList>
    </citation>
    <scope>NUCLEOTIDE SEQUENCE [LARGE SCALE GENOMIC DNA]</scope>
    <source>
        <strain evidence="2 3">LMG 21811</strain>
    </source>
</reference>
<feature type="region of interest" description="Disordered" evidence="1">
    <location>
        <begin position="156"/>
        <end position="175"/>
    </location>
</feature>
<evidence type="ECO:0000313" key="3">
    <source>
        <dbReference type="Proteomes" id="UP000029078"/>
    </source>
</evidence>
<dbReference type="EMBL" id="JGZL01000003">
    <property type="protein sequence ID" value="KFI90639.1"/>
    <property type="molecule type" value="Genomic_DNA"/>
</dbReference>
<accession>A0A087D539</accession>
<organism evidence="2 3">
    <name type="scientific">Bifidobacterium ruminantium</name>
    <dbReference type="NCBI Taxonomy" id="78346"/>
    <lineage>
        <taxon>Bacteria</taxon>
        <taxon>Bacillati</taxon>
        <taxon>Actinomycetota</taxon>
        <taxon>Actinomycetes</taxon>
        <taxon>Bifidobacteriales</taxon>
        <taxon>Bifidobacteriaceae</taxon>
        <taxon>Bifidobacterium</taxon>
    </lineage>
</organism>
<feature type="compositionally biased region" description="Basic and acidic residues" evidence="1">
    <location>
        <begin position="166"/>
        <end position="175"/>
    </location>
</feature>
<dbReference type="STRING" id="78346.BRUM_0407"/>
<evidence type="ECO:0000256" key="1">
    <source>
        <dbReference type="SAM" id="MobiDB-lite"/>
    </source>
</evidence>
<dbReference type="RefSeq" id="WP_026647046.1">
    <property type="nucleotide sequence ID" value="NZ_JGZL01000003.1"/>
</dbReference>
<gene>
    <name evidence="2" type="ORF">BRUM_0407</name>
</gene>
<comment type="caution">
    <text evidence="2">The sequence shown here is derived from an EMBL/GenBank/DDBJ whole genome shotgun (WGS) entry which is preliminary data.</text>
</comment>
<dbReference type="eggNOG" id="ENOG5032K8G">
    <property type="taxonomic scope" value="Bacteria"/>
</dbReference>
<name>A0A087D539_BIFRU</name>
<keyword evidence="3" id="KW-1185">Reference proteome</keyword>
<sequence length="175" mass="19465">MATNVTEKDKTLQEVIDWCETSMRSINVDCTETSADVLVYLGERQALGDVAEHCRHLLGYSGSMPSEVPNQSEDTKKSSVLDVLPHGMGLRVELDCGEAYYLKSGWAGRWDGIYGLACGYESYGDEYHAGHVTWFEDPGRIAIMNSHVKLAVPWEEPETETTKGMLEAERKAANE</sequence>
<dbReference type="AlphaFoldDB" id="A0A087D539"/>
<proteinExistence type="predicted"/>
<dbReference type="Proteomes" id="UP000029078">
    <property type="component" value="Unassembled WGS sequence"/>
</dbReference>
<protein>
    <submittedName>
        <fullName evidence="2">Uncharacterized protein</fullName>
    </submittedName>
</protein>
<evidence type="ECO:0000313" key="2">
    <source>
        <dbReference type="EMBL" id="KFI90639.1"/>
    </source>
</evidence>